<dbReference type="Gene3D" id="2.10.70.100">
    <property type="match status" value="1"/>
</dbReference>
<dbReference type="Gene3D" id="3.30.565.10">
    <property type="entry name" value="Histidine kinase-like ATPase, C-terminal domain"/>
    <property type="match status" value="1"/>
</dbReference>
<dbReference type="PANTHER" id="PTHR43304:SF1">
    <property type="entry name" value="PAC DOMAIN-CONTAINING PROTEIN"/>
    <property type="match status" value="1"/>
</dbReference>
<proteinExistence type="predicted"/>
<keyword evidence="4" id="KW-0808">Transferase</keyword>
<evidence type="ECO:0000256" key="6">
    <source>
        <dbReference type="SAM" id="Coils"/>
    </source>
</evidence>
<dbReference type="InterPro" id="IPR036097">
    <property type="entry name" value="HisK_dim/P_sf"/>
</dbReference>
<evidence type="ECO:0000256" key="5">
    <source>
        <dbReference type="ARBA" id="ARBA00022777"/>
    </source>
</evidence>
<dbReference type="Pfam" id="PF08448">
    <property type="entry name" value="PAS_4"/>
    <property type="match status" value="1"/>
</dbReference>
<comment type="catalytic activity">
    <reaction evidence="1">
        <text>ATP + protein L-histidine = ADP + protein N-phospho-L-histidine.</text>
        <dbReference type="EC" id="2.7.13.3"/>
    </reaction>
</comment>
<dbReference type="CDD" id="cd00082">
    <property type="entry name" value="HisKA"/>
    <property type="match status" value="1"/>
</dbReference>
<dbReference type="Gene3D" id="3.30.450.20">
    <property type="entry name" value="PAS domain"/>
    <property type="match status" value="3"/>
</dbReference>
<dbReference type="EC" id="2.7.13.3" evidence="2"/>
<feature type="domain" description="PAC" evidence="9">
    <location>
        <begin position="102"/>
        <end position="153"/>
    </location>
</feature>
<dbReference type="Gene3D" id="1.10.287.130">
    <property type="match status" value="1"/>
</dbReference>
<dbReference type="InterPro" id="IPR035965">
    <property type="entry name" value="PAS-like_dom_sf"/>
</dbReference>
<dbReference type="PROSITE" id="PS50113">
    <property type="entry name" value="PAC"/>
    <property type="match status" value="3"/>
</dbReference>
<evidence type="ECO:0000256" key="3">
    <source>
        <dbReference type="ARBA" id="ARBA00022553"/>
    </source>
</evidence>
<dbReference type="PROSITE" id="PS50112">
    <property type="entry name" value="PAS"/>
    <property type="match status" value="1"/>
</dbReference>
<dbReference type="InterPro" id="IPR003661">
    <property type="entry name" value="HisK_dim/P_dom"/>
</dbReference>
<gene>
    <name evidence="10" type="ORF">Q7A36_27930</name>
</gene>
<feature type="domain" description="PAC" evidence="9">
    <location>
        <begin position="366"/>
        <end position="418"/>
    </location>
</feature>
<dbReference type="InterPro" id="IPR052162">
    <property type="entry name" value="Sensor_kinase/Photoreceptor"/>
</dbReference>
<feature type="domain" description="PAS" evidence="8">
    <location>
        <begin position="292"/>
        <end position="371"/>
    </location>
</feature>
<dbReference type="Proteomes" id="UP001243009">
    <property type="component" value="Unassembled WGS sequence"/>
</dbReference>
<dbReference type="NCBIfam" id="TIGR00229">
    <property type="entry name" value="sensory_box"/>
    <property type="match status" value="1"/>
</dbReference>
<keyword evidence="3" id="KW-0597">Phosphoprotein</keyword>
<accession>A0ABT9E815</accession>
<evidence type="ECO:0000256" key="1">
    <source>
        <dbReference type="ARBA" id="ARBA00000085"/>
    </source>
</evidence>
<evidence type="ECO:0000259" key="7">
    <source>
        <dbReference type="PROSITE" id="PS50109"/>
    </source>
</evidence>
<comment type="caution">
    <text evidence="10">The sequence shown here is derived from an EMBL/GenBank/DDBJ whole genome shotgun (WGS) entry which is preliminary data.</text>
</comment>
<sequence>MLIVKAISYEDARPLSDCFGSPGDDAVEVAQRLRRAQEAGSIHLFEIGPDQIARCDDGLRALFGLPPGARFDHAAWLTRLHPDDRDRLAGDFARLMREGGSTEIEYRVRRPDGTVRRLLSRAQVVADPDRPGSVFGVTMDVTEQREAEAALAASNEAARLAAERVQLALDAGAIIGTWVWEVQTDHLTADERFARSFGLDPAQCRIGISLRQAIAPIHPDDQARVLNAVAEGLARGGPYRCEYRVRQNDGVYRWVEANGRVDHSPEGKPLRFPGVLLDIEGRRATEAERDRAVALLRTFTEAVPGVVYAKDRQGRMLLANEGTARLIGKPREDFLGRTDAEFLRDKRQGEVIMANDRRIMESGVAEQIEEEVSLPDGTMTIWLSTKAPLRDATGKVVGLVGTSIDITERKQVEAALARSRMDLEDLVEQRTRDLQEIQARLAHAQRMEALGQLAGGIAHDFNNVLQAIRSGAVLIQRRAKDFEVVRQLARMLVDAVERGTTITRRLLAFARRGELRAEPLDAAALLQSTRDILSHTLGAGIEIRADLSDDLPSVLADKGQLETVLVNLATNARDAMDGAGTLILSARSEIVMRGAEPGRPIALLPGSYVRLSVTDTGCGMDTATLARASEHSSRPRSRVRAPDWASPWRAASPSRVAAGCTSRAPRSAARLCRCGCPWPMRIPSREMSR</sequence>
<dbReference type="InterPro" id="IPR013656">
    <property type="entry name" value="PAS_4"/>
</dbReference>
<dbReference type="SMART" id="SM00086">
    <property type="entry name" value="PAC"/>
    <property type="match status" value="3"/>
</dbReference>
<organism evidence="10 11">
    <name type="scientific">Paracraurococcus lichenis</name>
    <dbReference type="NCBI Taxonomy" id="3064888"/>
    <lineage>
        <taxon>Bacteria</taxon>
        <taxon>Pseudomonadati</taxon>
        <taxon>Pseudomonadota</taxon>
        <taxon>Alphaproteobacteria</taxon>
        <taxon>Acetobacterales</taxon>
        <taxon>Roseomonadaceae</taxon>
        <taxon>Paracraurococcus</taxon>
    </lineage>
</organism>
<name>A0ABT9E815_9PROT</name>
<evidence type="ECO:0000256" key="2">
    <source>
        <dbReference type="ARBA" id="ARBA00012438"/>
    </source>
</evidence>
<protein>
    <recommendedName>
        <fullName evidence="2">histidine kinase</fullName>
        <ecNumber evidence="2">2.7.13.3</ecNumber>
    </recommendedName>
</protein>
<evidence type="ECO:0000259" key="9">
    <source>
        <dbReference type="PROSITE" id="PS50113"/>
    </source>
</evidence>
<dbReference type="SUPFAM" id="SSF55874">
    <property type="entry name" value="ATPase domain of HSP90 chaperone/DNA topoisomerase II/histidine kinase"/>
    <property type="match status" value="1"/>
</dbReference>
<dbReference type="SUPFAM" id="SSF55785">
    <property type="entry name" value="PYP-like sensor domain (PAS domain)"/>
    <property type="match status" value="3"/>
</dbReference>
<feature type="coiled-coil region" evidence="6">
    <location>
        <begin position="409"/>
        <end position="447"/>
    </location>
</feature>
<evidence type="ECO:0000259" key="8">
    <source>
        <dbReference type="PROSITE" id="PS50112"/>
    </source>
</evidence>
<evidence type="ECO:0000313" key="10">
    <source>
        <dbReference type="EMBL" id="MDO9712205.1"/>
    </source>
</evidence>
<dbReference type="SMART" id="SM00091">
    <property type="entry name" value="PAS"/>
    <property type="match status" value="3"/>
</dbReference>
<keyword evidence="6" id="KW-0175">Coiled coil</keyword>
<keyword evidence="5" id="KW-0418">Kinase</keyword>
<evidence type="ECO:0000313" key="11">
    <source>
        <dbReference type="Proteomes" id="UP001243009"/>
    </source>
</evidence>
<dbReference type="PROSITE" id="PS50109">
    <property type="entry name" value="HIS_KIN"/>
    <property type="match status" value="1"/>
</dbReference>
<dbReference type="InterPro" id="IPR036890">
    <property type="entry name" value="HATPase_C_sf"/>
</dbReference>
<dbReference type="InterPro" id="IPR000014">
    <property type="entry name" value="PAS"/>
</dbReference>
<dbReference type="EMBL" id="JAUTWS010000042">
    <property type="protein sequence ID" value="MDO9712205.1"/>
    <property type="molecule type" value="Genomic_DNA"/>
</dbReference>
<dbReference type="InterPro" id="IPR005467">
    <property type="entry name" value="His_kinase_dom"/>
</dbReference>
<dbReference type="Pfam" id="PF08447">
    <property type="entry name" value="PAS_3"/>
    <property type="match status" value="2"/>
</dbReference>
<feature type="domain" description="Histidine kinase" evidence="7">
    <location>
        <begin position="456"/>
        <end position="627"/>
    </location>
</feature>
<dbReference type="CDD" id="cd00130">
    <property type="entry name" value="PAS"/>
    <property type="match status" value="3"/>
</dbReference>
<dbReference type="SUPFAM" id="SSF47384">
    <property type="entry name" value="Homodimeric domain of signal transducing histidine kinase"/>
    <property type="match status" value="1"/>
</dbReference>
<reference evidence="10 11" key="1">
    <citation type="submission" date="2023-08" db="EMBL/GenBank/DDBJ databases">
        <title>The draft genome sequence of Paracraurococcus sp. LOR1-02.</title>
        <authorList>
            <person name="Kingkaew E."/>
            <person name="Tanasupawat S."/>
        </authorList>
    </citation>
    <scope>NUCLEOTIDE SEQUENCE [LARGE SCALE GENOMIC DNA]</scope>
    <source>
        <strain evidence="10 11">LOR1-02</strain>
    </source>
</reference>
<dbReference type="InterPro" id="IPR000700">
    <property type="entry name" value="PAS-assoc_C"/>
</dbReference>
<keyword evidence="11" id="KW-1185">Reference proteome</keyword>
<dbReference type="PANTHER" id="PTHR43304">
    <property type="entry name" value="PHYTOCHROME-LIKE PROTEIN CPH1"/>
    <property type="match status" value="1"/>
</dbReference>
<evidence type="ECO:0000256" key="4">
    <source>
        <dbReference type="ARBA" id="ARBA00022679"/>
    </source>
</evidence>
<feature type="domain" description="PAC" evidence="9">
    <location>
        <begin position="239"/>
        <end position="291"/>
    </location>
</feature>
<dbReference type="InterPro" id="IPR001610">
    <property type="entry name" value="PAC"/>
</dbReference>
<dbReference type="InterPro" id="IPR013655">
    <property type="entry name" value="PAS_fold_3"/>
</dbReference>